<feature type="compositionally biased region" description="Polar residues" evidence="1">
    <location>
        <begin position="49"/>
        <end position="61"/>
    </location>
</feature>
<name>A0A3S5A4S9_9PLAT</name>
<gene>
    <name evidence="2" type="ORF">PXEA_LOCUS13277</name>
</gene>
<evidence type="ECO:0000313" key="2">
    <source>
        <dbReference type="EMBL" id="VEL19837.1"/>
    </source>
</evidence>
<dbReference type="OrthoDB" id="263617at2759"/>
<dbReference type="EMBL" id="CAAALY010043507">
    <property type="protein sequence ID" value="VEL19837.1"/>
    <property type="molecule type" value="Genomic_DNA"/>
</dbReference>
<accession>A0A3S5A4S9</accession>
<feature type="region of interest" description="Disordered" evidence="1">
    <location>
        <begin position="30"/>
        <end position="114"/>
    </location>
</feature>
<feature type="compositionally biased region" description="Basic and acidic residues" evidence="1">
    <location>
        <begin position="30"/>
        <end position="41"/>
    </location>
</feature>
<dbReference type="InterPro" id="IPR029064">
    <property type="entry name" value="Ribosomal_eL30-like_sf"/>
</dbReference>
<proteinExistence type="predicted"/>
<evidence type="ECO:0008006" key="4">
    <source>
        <dbReference type="Google" id="ProtNLM"/>
    </source>
</evidence>
<organism evidence="2 3">
    <name type="scientific">Protopolystoma xenopodis</name>
    <dbReference type="NCBI Taxonomy" id="117903"/>
    <lineage>
        <taxon>Eukaryota</taxon>
        <taxon>Metazoa</taxon>
        <taxon>Spiralia</taxon>
        <taxon>Lophotrochozoa</taxon>
        <taxon>Platyhelminthes</taxon>
        <taxon>Monogenea</taxon>
        <taxon>Polyopisthocotylea</taxon>
        <taxon>Polystomatidea</taxon>
        <taxon>Polystomatidae</taxon>
        <taxon>Protopolystoma</taxon>
    </lineage>
</organism>
<sequence length="378" mass="42507">MRNLSRCGNNFLNSAPSVEIHHCESIKARVPAHRDRLHESTTPKAGIHNDTQQPSKPNSGSLDIRMRPMHSASIRKTSGFSSKSQLKTTNSLKTSNCIHNNQASDDTPVKSWSATSRDLKPSLCHSSKLDPKGNLFDQAVPKTNSCSPKHSKNEDIKMSSVFLHSKPNSRLRKPIALDISSLLQKTPVKPKRSKSSCPVSKVASTLPERVGKQRMNPKAKKLTPLKRMILEDRATRLKQRSSSAPAPESRVPTGIELRTDAFPPLETEFVHADPDHKDTKRLIYKKTPEVDQLIRDFLSRLASYHDRAYTTFIHDPYRQKKSRRLVCGINQVRKQIRSKQLKILIIARDLEGKAGLYETLDSSSSLNTSSPGRFSVYY</sequence>
<evidence type="ECO:0000313" key="3">
    <source>
        <dbReference type="Proteomes" id="UP000784294"/>
    </source>
</evidence>
<dbReference type="Gene3D" id="3.30.1330.30">
    <property type="match status" value="1"/>
</dbReference>
<keyword evidence="3" id="KW-1185">Reference proteome</keyword>
<protein>
    <recommendedName>
        <fullName evidence="4">Ribosomal protein L7Ae/L30e/S12e/Gadd45 domain-containing protein</fullName>
    </recommendedName>
</protein>
<reference evidence="2" key="1">
    <citation type="submission" date="2018-11" db="EMBL/GenBank/DDBJ databases">
        <authorList>
            <consortium name="Pathogen Informatics"/>
        </authorList>
    </citation>
    <scope>NUCLEOTIDE SEQUENCE</scope>
</reference>
<dbReference type="AlphaFoldDB" id="A0A3S5A4S9"/>
<evidence type="ECO:0000256" key="1">
    <source>
        <dbReference type="SAM" id="MobiDB-lite"/>
    </source>
</evidence>
<feature type="region of interest" description="Disordered" evidence="1">
    <location>
        <begin position="186"/>
        <end position="216"/>
    </location>
</feature>
<dbReference type="Proteomes" id="UP000784294">
    <property type="component" value="Unassembled WGS sequence"/>
</dbReference>
<comment type="caution">
    <text evidence="2">The sequence shown here is derived from an EMBL/GenBank/DDBJ whole genome shotgun (WGS) entry which is preliminary data.</text>
</comment>
<dbReference type="SUPFAM" id="SSF55315">
    <property type="entry name" value="L30e-like"/>
    <property type="match status" value="1"/>
</dbReference>
<feature type="compositionally biased region" description="Polar residues" evidence="1">
    <location>
        <begin position="74"/>
        <end position="114"/>
    </location>
</feature>